<evidence type="ECO:0000313" key="2">
    <source>
        <dbReference type="Proteomes" id="UP000183832"/>
    </source>
</evidence>
<dbReference type="Proteomes" id="UP000183832">
    <property type="component" value="Unassembled WGS sequence"/>
</dbReference>
<organism evidence="1 2">
    <name type="scientific">Clunio marinus</name>
    <dbReference type="NCBI Taxonomy" id="568069"/>
    <lineage>
        <taxon>Eukaryota</taxon>
        <taxon>Metazoa</taxon>
        <taxon>Ecdysozoa</taxon>
        <taxon>Arthropoda</taxon>
        <taxon>Hexapoda</taxon>
        <taxon>Insecta</taxon>
        <taxon>Pterygota</taxon>
        <taxon>Neoptera</taxon>
        <taxon>Endopterygota</taxon>
        <taxon>Diptera</taxon>
        <taxon>Nematocera</taxon>
        <taxon>Chironomoidea</taxon>
        <taxon>Chironomidae</taxon>
        <taxon>Clunio</taxon>
    </lineage>
</organism>
<gene>
    <name evidence="1" type="ORF">CLUMA_CG012376</name>
</gene>
<sequence length="148" mass="16847">MALQSHLKRSKMFFVLLGATLFKPQRSKINHFSLTSIEAKCRVDINECPGWIAFGISNLTDLVSTAGAGGELSSEDINFEPHTTNIRIERFMFICSILWLKFAEEFLDKIRAFVWIRNVLDNEGKHTKENCYDSRSDNNKTTKASILG</sequence>
<evidence type="ECO:0000313" key="1">
    <source>
        <dbReference type="EMBL" id="CRK98722.1"/>
    </source>
</evidence>
<keyword evidence="2" id="KW-1185">Reference proteome</keyword>
<dbReference type="EMBL" id="CVRI01000048">
    <property type="protein sequence ID" value="CRK98722.1"/>
    <property type="molecule type" value="Genomic_DNA"/>
</dbReference>
<dbReference type="AlphaFoldDB" id="A0A1J1IG35"/>
<proteinExistence type="predicted"/>
<reference evidence="1 2" key="1">
    <citation type="submission" date="2015-04" db="EMBL/GenBank/DDBJ databases">
        <authorList>
            <person name="Syromyatnikov M.Y."/>
            <person name="Popov V.N."/>
        </authorList>
    </citation>
    <scope>NUCLEOTIDE SEQUENCE [LARGE SCALE GENOMIC DNA]</scope>
</reference>
<accession>A0A1J1IG35</accession>
<protein>
    <submittedName>
        <fullName evidence="1">CLUMA_CG012376, isoform A</fullName>
    </submittedName>
</protein>
<name>A0A1J1IG35_9DIPT</name>